<evidence type="ECO:0000256" key="5">
    <source>
        <dbReference type="ARBA" id="ARBA00023180"/>
    </source>
</evidence>
<keyword evidence="4" id="KW-1015">Disulfide bond</keyword>
<reference evidence="9" key="2">
    <citation type="submission" date="2020-01" db="EMBL/GenBank/DDBJ databases">
        <authorList>
            <person name="Korhonen P.K.K."/>
            <person name="Guangxu M.G."/>
            <person name="Wang T.W."/>
            <person name="Stroehlein A.J.S."/>
            <person name="Young N.D."/>
            <person name="Ang C.-S.A."/>
            <person name="Fernando D.W.F."/>
            <person name="Lu H.L."/>
            <person name="Taylor S.T."/>
            <person name="Ehtesham M.E.M."/>
            <person name="Najaraj S.H.N."/>
            <person name="Harsha G.H.G."/>
            <person name="Madugundu A.M."/>
            <person name="Renuse S.R."/>
            <person name="Holt D.H."/>
            <person name="Pandey A.P."/>
            <person name="Papenfuss A.P."/>
            <person name="Gasser R.B.G."/>
            <person name="Fischer K.F."/>
        </authorList>
    </citation>
    <scope>NUCLEOTIDE SEQUENCE</scope>
    <source>
        <strain evidence="9">SSS_KF_BRIS2020</strain>
    </source>
</reference>
<dbReference type="InterPro" id="IPR002557">
    <property type="entry name" value="Chitin-bd_dom"/>
</dbReference>
<evidence type="ECO:0000256" key="2">
    <source>
        <dbReference type="ARBA" id="ARBA00022729"/>
    </source>
</evidence>
<dbReference type="Proteomes" id="UP000070412">
    <property type="component" value="Unassembled WGS sequence"/>
</dbReference>
<feature type="domain" description="Chitin-binding type-2" evidence="8">
    <location>
        <begin position="491"/>
        <end position="550"/>
    </location>
</feature>
<evidence type="ECO:0000313" key="10">
    <source>
        <dbReference type="EnsemblMetazoa" id="KAF7494490.1"/>
    </source>
</evidence>
<keyword evidence="7" id="KW-1133">Transmembrane helix</keyword>
<evidence type="ECO:0000256" key="6">
    <source>
        <dbReference type="SAM" id="MobiDB-lite"/>
    </source>
</evidence>
<accession>A0A834VG52</accession>
<feature type="region of interest" description="Disordered" evidence="6">
    <location>
        <begin position="294"/>
        <end position="357"/>
    </location>
</feature>
<dbReference type="EnsemblMetazoa" id="SSS_2561s_mrna">
    <property type="protein sequence ID" value="KAF7494490.1"/>
    <property type="gene ID" value="SSS_2561"/>
</dbReference>
<feature type="compositionally biased region" description="Low complexity" evidence="6">
    <location>
        <begin position="70"/>
        <end position="86"/>
    </location>
</feature>
<dbReference type="AlphaFoldDB" id="A0A834VG52"/>
<dbReference type="PANTHER" id="PTHR23301">
    <property type="entry name" value="CHITIN BINDING PERITROPHIN-A"/>
    <property type="match status" value="1"/>
</dbReference>
<dbReference type="SMART" id="SM00494">
    <property type="entry name" value="ChtBD2"/>
    <property type="match status" value="1"/>
</dbReference>
<evidence type="ECO:0000256" key="4">
    <source>
        <dbReference type="ARBA" id="ARBA00023157"/>
    </source>
</evidence>
<protein>
    <recommendedName>
        <fullName evidence="8">Chitin-binding type-2 domain-containing protein</fullName>
    </recommendedName>
</protein>
<reference evidence="11" key="1">
    <citation type="journal article" date="2020" name="PLoS Negl. Trop. Dis.">
        <title>High-quality nuclear genome for Sarcoptes scabiei-A critical resource for a neglected parasite.</title>
        <authorList>
            <person name="Korhonen P.K."/>
            <person name="Gasser R.B."/>
            <person name="Ma G."/>
            <person name="Wang T."/>
            <person name="Stroehlein A.J."/>
            <person name="Young N.D."/>
            <person name="Ang C.S."/>
            <person name="Fernando D.D."/>
            <person name="Lu H.C."/>
            <person name="Taylor S."/>
            <person name="Reynolds S.L."/>
            <person name="Mofiz E."/>
            <person name="Najaraj S.H."/>
            <person name="Gowda H."/>
            <person name="Madugundu A."/>
            <person name="Renuse S."/>
            <person name="Holt D."/>
            <person name="Pandey A."/>
            <person name="Papenfuss A.T."/>
            <person name="Fischer K."/>
        </authorList>
    </citation>
    <scope>NUCLEOTIDE SEQUENCE [LARGE SCALE GENOMIC DNA]</scope>
</reference>
<sequence>MIDINHSSLMQRFFTMNVIRMIPIIIILILSEQINGDSNRFDFEWSDKIFGPRNNKLNWNGRGSRKNFGSRSSSSSSSSSSSTSSSFVPLTLSNSYGINDRDRSNDLRIPMSSNQTFESISPNVKNIQTHRETSSTLMKNVSRTLADSFNHHPHPHHHHHHNHHLNRPQFVTIQPIPKSFTSFASSDRSMKAIKKFNQSPIVVSGNKKFDPSTEESYRWIRKLIQTRLDESKYNLQQVEKSLQRFKKYQNSKLIHLGPLNQAASALRVPSNVTTAISNSIPSITVSSIDRTSSSALNQSLQSSTTNSNSNSENQNQNSSASNDSLRNTSSDAQQSESSKNVTKIERKIIGRNRSPNDLQPYQYQAWKQLLELRTSSTMNKEQNALLKPIVSNVTLSKNNHQTSYQSISLNISNTTTPIKAIRTVTTISPSMLNNQFKNIDNKFNRINRNEKILSNFVDDIGEDGTNIIASNSIELRPRTKSAKLSGRKWKKFRCPPKTNGFFADLEYDCQFYYHCSGHRHEQFRFRCPDGTRFNERNSNCDWEDNVDCHQTFDLLRA</sequence>
<name>A0A834VG52_SARSC</name>
<dbReference type="Pfam" id="PF01607">
    <property type="entry name" value="CBM_14"/>
    <property type="match status" value="1"/>
</dbReference>
<dbReference type="EMBL" id="WVUK01000053">
    <property type="protein sequence ID" value="KAF7494490.1"/>
    <property type="molecule type" value="Genomic_DNA"/>
</dbReference>
<feature type="region of interest" description="Disordered" evidence="6">
    <location>
        <begin position="60"/>
        <end position="88"/>
    </location>
</feature>
<reference evidence="10" key="3">
    <citation type="submission" date="2022-06" db="UniProtKB">
        <authorList>
            <consortium name="EnsemblMetazoa"/>
        </authorList>
    </citation>
    <scope>IDENTIFICATION</scope>
</reference>
<dbReference type="InterPro" id="IPR036508">
    <property type="entry name" value="Chitin-bd_dom_sf"/>
</dbReference>
<proteinExistence type="predicted"/>
<feature type="transmembrane region" description="Helical" evidence="7">
    <location>
        <begin position="12"/>
        <end position="30"/>
    </location>
</feature>
<evidence type="ECO:0000256" key="7">
    <source>
        <dbReference type="SAM" id="Phobius"/>
    </source>
</evidence>
<keyword evidence="3" id="KW-0677">Repeat</keyword>
<feature type="compositionally biased region" description="Polar residues" evidence="6">
    <location>
        <begin position="325"/>
        <end position="341"/>
    </location>
</feature>
<evidence type="ECO:0000259" key="8">
    <source>
        <dbReference type="PROSITE" id="PS50940"/>
    </source>
</evidence>
<dbReference type="PROSITE" id="PS50940">
    <property type="entry name" value="CHIT_BIND_II"/>
    <property type="match status" value="1"/>
</dbReference>
<evidence type="ECO:0000256" key="1">
    <source>
        <dbReference type="ARBA" id="ARBA00022669"/>
    </source>
</evidence>
<dbReference type="GO" id="GO:0008061">
    <property type="term" value="F:chitin binding"/>
    <property type="evidence" value="ECO:0007669"/>
    <property type="project" value="UniProtKB-KW"/>
</dbReference>
<dbReference type="InterPro" id="IPR051940">
    <property type="entry name" value="Chitin_bind-dev_reg"/>
</dbReference>
<keyword evidence="7" id="KW-0472">Membrane</keyword>
<dbReference type="GO" id="GO:0005576">
    <property type="term" value="C:extracellular region"/>
    <property type="evidence" value="ECO:0007669"/>
    <property type="project" value="InterPro"/>
</dbReference>
<keyword evidence="11" id="KW-1185">Reference proteome</keyword>
<keyword evidence="2" id="KW-0732">Signal</keyword>
<evidence type="ECO:0000313" key="11">
    <source>
        <dbReference type="Proteomes" id="UP000070412"/>
    </source>
</evidence>
<dbReference type="Gene3D" id="2.170.140.10">
    <property type="entry name" value="Chitin binding domain"/>
    <property type="match status" value="1"/>
</dbReference>
<organism evidence="9">
    <name type="scientific">Sarcoptes scabiei</name>
    <name type="common">Itch mite</name>
    <name type="synonym">Acarus scabiei</name>
    <dbReference type="NCBI Taxonomy" id="52283"/>
    <lineage>
        <taxon>Eukaryota</taxon>
        <taxon>Metazoa</taxon>
        <taxon>Ecdysozoa</taxon>
        <taxon>Arthropoda</taxon>
        <taxon>Chelicerata</taxon>
        <taxon>Arachnida</taxon>
        <taxon>Acari</taxon>
        <taxon>Acariformes</taxon>
        <taxon>Sarcoptiformes</taxon>
        <taxon>Astigmata</taxon>
        <taxon>Psoroptidia</taxon>
        <taxon>Sarcoptoidea</taxon>
        <taxon>Sarcoptidae</taxon>
        <taxon>Sarcoptinae</taxon>
        <taxon>Sarcoptes</taxon>
    </lineage>
</organism>
<gene>
    <name evidence="9" type="ORF">SSS_2561</name>
</gene>
<dbReference type="SUPFAM" id="SSF57625">
    <property type="entry name" value="Invertebrate chitin-binding proteins"/>
    <property type="match status" value="1"/>
</dbReference>
<dbReference type="OrthoDB" id="6407151at2759"/>
<evidence type="ECO:0000313" key="9">
    <source>
        <dbReference type="EMBL" id="KAF7494490.1"/>
    </source>
</evidence>
<keyword evidence="1" id="KW-0147">Chitin-binding</keyword>
<evidence type="ECO:0000256" key="3">
    <source>
        <dbReference type="ARBA" id="ARBA00022737"/>
    </source>
</evidence>
<keyword evidence="5" id="KW-0325">Glycoprotein</keyword>
<feature type="compositionally biased region" description="Low complexity" evidence="6">
    <location>
        <begin position="294"/>
        <end position="324"/>
    </location>
</feature>
<dbReference type="PANTHER" id="PTHR23301:SF0">
    <property type="entry name" value="CHITIN-BINDING TYPE-2 DOMAIN-CONTAINING PROTEIN-RELATED"/>
    <property type="match status" value="1"/>
</dbReference>
<keyword evidence="7" id="KW-0812">Transmembrane</keyword>